<organism evidence="1 2">
    <name type="scientific">Mobilicoccus caccae</name>
    <dbReference type="NCBI Taxonomy" id="1859295"/>
    <lineage>
        <taxon>Bacteria</taxon>
        <taxon>Bacillati</taxon>
        <taxon>Actinomycetota</taxon>
        <taxon>Actinomycetes</taxon>
        <taxon>Micrococcales</taxon>
        <taxon>Dermatophilaceae</taxon>
        <taxon>Mobilicoccus</taxon>
    </lineage>
</organism>
<keyword evidence="2" id="KW-1185">Reference proteome</keyword>
<proteinExistence type="predicted"/>
<name>A0ABQ6IW93_9MICO</name>
<dbReference type="EMBL" id="BSUO01000001">
    <property type="protein sequence ID" value="GMA41749.1"/>
    <property type="molecule type" value="Genomic_DNA"/>
</dbReference>
<dbReference type="Proteomes" id="UP001157126">
    <property type="component" value="Unassembled WGS sequence"/>
</dbReference>
<accession>A0ABQ6IW93</accession>
<sequence length="78" mass="8297">MTYDYDGVRAYIPCASASSVRNMVVAARLHGADCDEQCDGPVLGHRDERESAEAEVASLHTVLRYPGDAQNAGVASVT</sequence>
<reference evidence="2" key="1">
    <citation type="journal article" date="2019" name="Int. J. Syst. Evol. Microbiol.">
        <title>The Global Catalogue of Microorganisms (GCM) 10K type strain sequencing project: providing services to taxonomists for standard genome sequencing and annotation.</title>
        <authorList>
            <consortium name="The Broad Institute Genomics Platform"/>
            <consortium name="The Broad Institute Genome Sequencing Center for Infectious Disease"/>
            <person name="Wu L."/>
            <person name="Ma J."/>
        </authorList>
    </citation>
    <scope>NUCLEOTIDE SEQUENCE [LARGE SCALE GENOMIC DNA]</scope>
    <source>
        <strain evidence="2">NBRC 113072</strain>
    </source>
</reference>
<evidence type="ECO:0000313" key="1">
    <source>
        <dbReference type="EMBL" id="GMA41749.1"/>
    </source>
</evidence>
<comment type="caution">
    <text evidence="1">The sequence shown here is derived from an EMBL/GenBank/DDBJ whole genome shotgun (WGS) entry which is preliminary data.</text>
</comment>
<gene>
    <name evidence="1" type="ORF">GCM10025883_37940</name>
</gene>
<evidence type="ECO:0000313" key="2">
    <source>
        <dbReference type="Proteomes" id="UP001157126"/>
    </source>
</evidence>
<protein>
    <submittedName>
        <fullName evidence="1">Uncharacterized protein</fullName>
    </submittedName>
</protein>